<evidence type="ECO:0000313" key="3">
    <source>
        <dbReference type="Proteomes" id="UP001500975"/>
    </source>
</evidence>
<accession>A0ABP8IG38</accession>
<name>A0ABP8IG38_9BURK</name>
<comment type="caution">
    <text evidence="2">The sequence shown here is derived from an EMBL/GenBank/DDBJ whole genome shotgun (WGS) entry which is preliminary data.</text>
</comment>
<feature type="transmembrane region" description="Helical" evidence="1">
    <location>
        <begin position="305"/>
        <end position="325"/>
    </location>
</feature>
<evidence type="ECO:0000256" key="1">
    <source>
        <dbReference type="SAM" id="Phobius"/>
    </source>
</evidence>
<dbReference type="EMBL" id="BAABGJ010000081">
    <property type="protein sequence ID" value="GAA4358182.1"/>
    <property type="molecule type" value="Genomic_DNA"/>
</dbReference>
<keyword evidence="3" id="KW-1185">Reference proteome</keyword>
<dbReference type="Proteomes" id="UP001500975">
    <property type="component" value="Unassembled WGS sequence"/>
</dbReference>
<organism evidence="2 3">
    <name type="scientific">Variovorax defluvii</name>
    <dbReference type="NCBI Taxonomy" id="913761"/>
    <lineage>
        <taxon>Bacteria</taxon>
        <taxon>Pseudomonadati</taxon>
        <taxon>Pseudomonadota</taxon>
        <taxon>Betaproteobacteria</taxon>
        <taxon>Burkholderiales</taxon>
        <taxon>Comamonadaceae</taxon>
        <taxon>Variovorax</taxon>
    </lineage>
</organism>
<keyword evidence="1" id="KW-0812">Transmembrane</keyword>
<dbReference type="RefSeq" id="WP_345541752.1">
    <property type="nucleotide sequence ID" value="NZ_BAABGJ010000081.1"/>
</dbReference>
<evidence type="ECO:0000313" key="2">
    <source>
        <dbReference type="EMBL" id="GAA4358182.1"/>
    </source>
</evidence>
<protein>
    <submittedName>
        <fullName evidence="2">Uncharacterized protein</fullName>
    </submittedName>
</protein>
<gene>
    <name evidence="2" type="ORF">GCM10023165_52860</name>
</gene>
<sequence length="328" mass="36419">MAPYTPSMSTRLPERYCGYCAASLIPLEVPHTSADCATCGKRRHEVRHGEGGKGIKIEAGETFTIPQGWPTISFDPKKANGQLSRYGVPFLLQQFFLSWAPPNSEELIAKVEAAFENWQTELQASDKLAGIDLQASGGAEQAWERLKDDRESWEFHMFSKCVSAVLTQEAVRTNDAQAAAHAALFMGLQHGLSIVAEPYLEETIWRGYQAGLAIHESSAAADHVPGEVEALAELDPLFRQVGEPTLRTWLDSGATLGPRLGITKLPESLLVARAKWHVEEFKREREERAKFPAERRAWWDLTLKWLTLVGAVLSSAAFAAVWTYLNRG</sequence>
<keyword evidence="1" id="KW-1133">Transmembrane helix</keyword>
<proteinExistence type="predicted"/>
<reference evidence="3" key="1">
    <citation type="journal article" date="2019" name="Int. J. Syst. Evol. Microbiol.">
        <title>The Global Catalogue of Microorganisms (GCM) 10K type strain sequencing project: providing services to taxonomists for standard genome sequencing and annotation.</title>
        <authorList>
            <consortium name="The Broad Institute Genomics Platform"/>
            <consortium name="The Broad Institute Genome Sequencing Center for Infectious Disease"/>
            <person name="Wu L."/>
            <person name="Ma J."/>
        </authorList>
    </citation>
    <scope>NUCLEOTIDE SEQUENCE [LARGE SCALE GENOMIC DNA]</scope>
    <source>
        <strain evidence="3">JCM 17804</strain>
    </source>
</reference>
<keyword evidence="1" id="KW-0472">Membrane</keyword>